<evidence type="ECO:0000313" key="7">
    <source>
        <dbReference type="EMBL" id="GII53563.1"/>
    </source>
</evidence>
<feature type="binding site" evidence="5">
    <location>
        <position position="1"/>
    </location>
    <ligand>
        <name>S-adenosyl-L-methionine</name>
        <dbReference type="ChEBI" id="CHEBI:59789"/>
    </ligand>
</feature>
<name>A0A8J3UX68_9ACTN</name>
<dbReference type="PROSITE" id="PS51689">
    <property type="entry name" value="SAM_RNA_A_N6_MT"/>
    <property type="match status" value="1"/>
</dbReference>
<organism evidence="7 8">
    <name type="scientific">Planotetraspora thailandica</name>
    <dbReference type="NCBI Taxonomy" id="487172"/>
    <lineage>
        <taxon>Bacteria</taxon>
        <taxon>Bacillati</taxon>
        <taxon>Actinomycetota</taxon>
        <taxon>Actinomycetes</taxon>
        <taxon>Streptosporangiales</taxon>
        <taxon>Streptosporangiaceae</taxon>
        <taxon>Planotetraspora</taxon>
    </lineage>
</organism>
<feature type="domain" description="Ribosomal RNA adenine methylase transferase N-terminal" evidence="6">
    <location>
        <begin position="1"/>
        <end position="86"/>
    </location>
</feature>
<comment type="caution">
    <text evidence="5">Lacks conserved residue(s) required for the propagation of feature annotation.</text>
</comment>
<dbReference type="SUPFAM" id="SSF53335">
    <property type="entry name" value="S-adenosyl-L-methionine-dependent methyltransferases"/>
    <property type="match status" value="1"/>
</dbReference>
<evidence type="ECO:0000259" key="6">
    <source>
        <dbReference type="SMART" id="SM00650"/>
    </source>
</evidence>
<dbReference type="Gene3D" id="3.40.50.150">
    <property type="entry name" value="Vaccinia Virus protein VP39"/>
    <property type="match status" value="1"/>
</dbReference>
<dbReference type="GO" id="GO:0005829">
    <property type="term" value="C:cytosol"/>
    <property type="evidence" value="ECO:0007669"/>
    <property type="project" value="TreeGrafter"/>
</dbReference>
<proteinExistence type="inferred from homology"/>
<evidence type="ECO:0000256" key="5">
    <source>
        <dbReference type="PROSITE-ProRule" id="PRU01026"/>
    </source>
</evidence>
<dbReference type="PANTHER" id="PTHR11727">
    <property type="entry name" value="DIMETHYLADENOSINE TRANSFERASE"/>
    <property type="match status" value="1"/>
</dbReference>
<keyword evidence="8" id="KW-1185">Reference proteome</keyword>
<evidence type="ECO:0000256" key="4">
    <source>
        <dbReference type="ARBA" id="ARBA00022884"/>
    </source>
</evidence>
<dbReference type="GO" id="GO:0000179">
    <property type="term" value="F:rRNA (adenine-N6,N6-)-dimethyltransferase activity"/>
    <property type="evidence" value="ECO:0007669"/>
    <property type="project" value="UniProtKB-UniRule"/>
</dbReference>
<dbReference type="PANTHER" id="PTHR11727:SF7">
    <property type="entry name" value="DIMETHYLADENOSINE TRANSFERASE-RELATED"/>
    <property type="match status" value="1"/>
</dbReference>
<gene>
    <name evidence="7" type="ORF">Pth03_19520</name>
</gene>
<keyword evidence="1 5" id="KW-0489">Methyltransferase</keyword>
<reference evidence="7" key="1">
    <citation type="submission" date="2021-01" db="EMBL/GenBank/DDBJ databases">
        <title>Whole genome shotgun sequence of Planotetraspora thailandica NBRC 104271.</title>
        <authorList>
            <person name="Komaki H."/>
            <person name="Tamura T."/>
        </authorList>
    </citation>
    <scope>NUCLEOTIDE SEQUENCE</scope>
    <source>
        <strain evidence="7">NBRC 104271</strain>
    </source>
</reference>
<protein>
    <recommendedName>
        <fullName evidence="6">Ribosomal RNA adenine methylase transferase N-terminal domain-containing protein</fullName>
    </recommendedName>
</protein>
<evidence type="ECO:0000256" key="1">
    <source>
        <dbReference type="ARBA" id="ARBA00022603"/>
    </source>
</evidence>
<keyword evidence="3 5" id="KW-0949">S-adenosyl-L-methionine</keyword>
<dbReference type="AlphaFoldDB" id="A0A8J3UX68"/>
<dbReference type="Proteomes" id="UP000605992">
    <property type="component" value="Unassembled WGS sequence"/>
</dbReference>
<dbReference type="InterPro" id="IPR020598">
    <property type="entry name" value="rRNA_Ade_methylase_Trfase_N"/>
</dbReference>
<dbReference type="InterPro" id="IPR001737">
    <property type="entry name" value="KsgA/Erm"/>
</dbReference>
<dbReference type="Pfam" id="PF00398">
    <property type="entry name" value="RrnaAD"/>
    <property type="match status" value="1"/>
</dbReference>
<keyword evidence="2 5" id="KW-0808">Transferase</keyword>
<comment type="caution">
    <text evidence="7">The sequence shown here is derived from an EMBL/GenBank/DDBJ whole genome shotgun (WGS) entry which is preliminary data.</text>
</comment>
<evidence type="ECO:0000256" key="2">
    <source>
        <dbReference type="ARBA" id="ARBA00022679"/>
    </source>
</evidence>
<sequence length="167" mass="18864">MIVGNVPFHLTTPILRRLLPAGHWQAAVLLVQWEVARRRAGVGGASMLTASWWPWHEFELHRRVPARSFRPVPSVDGGLLTMTRRPVPLVGERGPYQEFVRQVFTGRGRGLGEILHRTGRIDRVAVREWMRDAGVMPHALPKDLTAAQWASLWHQAGPSRRPHASSQ</sequence>
<dbReference type="SMART" id="SM00650">
    <property type="entry name" value="rADc"/>
    <property type="match status" value="1"/>
</dbReference>
<dbReference type="InterPro" id="IPR029063">
    <property type="entry name" value="SAM-dependent_MTases_sf"/>
</dbReference>
<dbReference type="GO" id="GO:0003723">
    <property type="term" value="F:RNA binding"/>
    <property type="evidence" value="ECO:0007669"/>
    <property type="project" value="UniProtKB-UniRule"/>
</dbReference>
<dbReference type="EMBL" id="BOOR01000010">
    <property type="protein sequence ID" value="GII53563.1"/>
    <property type="molecule type" value="Genomic_DNA"/>
</dbReference>
<accession>A0A8J3UX68</accession>
<evidence type="ECO:0000313" key="8">
    <source>
        <dbReference type="Proteomes" id="UP000605992"/>
    </source>
</evidence>
<evidence type="ECO:0000256" key="3">
    <source>
        <dbReference type="ARBA" id="ARBA00022691"/>
    </source>
</evidence>
<feature type="binding site" evidence="5">
    <location>
        <position position="5"/>
    </location>
    <ligand>
        <name>S-adenosyl-L-methionine</name>
        <dbReference type="ChEBI" id="CHEBI:59789"/>
    </ligand>
</feature>
<keyword evidence="4 5" id="KW-0694">RNA-binding</keyword>
<comment type="similarity">
    <text evidence="5">Belongs to the class I-like SAM-binding methyltransferase superfamily. rRNA adenine N(6)-methyltransferase family.</text>
</comment>